<feature type="active site" description="Nucleophile" evidence="2">
    <location>
        <position position="41"/>
    </location>
</feature>
<feature type="domain" description="PNPLA" evidence="3">
    <location>
        <begin position="8"/>
        <end position="214"/>
    </location>
</feature>
<feature type="active site" description="Proton acceptor" evidence="2">
    <location>
        <position position="201"/>
    </location>
</feature>
<evidence type="ECO:0000313" key="5">
    <source>
        <dbReference type="Proteomes" id="UP000677668"/>
    </source>
</evidence>
<dbReference type="PROSITE" id="PS51635">
    <property type="entry name" value="PNPLA"/>
    <property type="match status" value="1"/>
</dbReference>
<keyword evidence="2" id="KW-0378">Hydrolase</keyword>
<evidence type="ECO:0000256" key="2">
    <source>
        <dbReference type="PROSITE-ProRule" id="PRU01161"/>
    </source>
</evidence>
<sequence length="289" mass="31717">MPDRRLGLVFAGGGNRAFYQLGLMQVWQDVWAQTAAVAMCSAGACVVAMLLSGRAEATADFWKQRRAHVRRNINWLHPLVGKPLTPHAPIYRDTLDFCLAEGGFERLRAQPFPLLVLTSRLPAGLPPKAATLAGLLAYNLEKKLKPGLVHPTWGQRLGFRPAVFDLRRCPTAAEATALILASSATPPFTPLGRMDGQVLLDGGLVDNIPAFVLDDRPEVARQVVLMSRPYPPQVVGRQGRRLYIAPLTPPPVSRWDYTRPDLVEATIEQGRREAALHRAALDAFLAEPA</sequence>
<accession>A0ABX8AWE4</accession>
<reference evidence="4 5" key="1">
    <citation type="submission" date="2021-03" db="EMBL/GenBank/DDBJ databases">
        <title>Genomic and phenotypic characterization of Chloracidobacterium isolates provides evidence for multiple species.</title>
        <authorList>
            <person name="Saini M.K."/>
            <person name="Costas A.M.G."/>
            <person name="Tank M."/>
            <person name="Bryant D.A."/>
        </authorList>
    </citation>
    <scope>NUCLEOTIDE SEQUENCE [LARGE SCALE GENOMIC DNA]</scope>
    <source>
        <strain evidence="4 5">N</strain>
    </source>
</reference>
<dbReference type="Pfam" id="PF01734">
    <property type="entry name" value="Patatin"/>
    <property type="match status" value="1"/>
</dbReference>
<dbReference type="EMBL" id="CP072642">
    <property type="protein sequence ID" value="QUV92998.1"/>
    <property type="molecule type" value="Genomic_DNA"/>
</dbReference>
<organism evidence="4 5">
    <name type="scientific">Chloracidobacterium sp. N</name>
    <dbReference type="NCBI Taxonomy" id="2821540"/>
    <lineage>
        <taxon>Bacteria</taxon>
        <taxon>Pseudomonadati</taxon>
        <taxon>Acidobacteriota</taxon>
        <taxon>Terriglobia</taxon>
        <taxon>Terriglobales</taxon>
        <taxon>Acidobacteriaceae</taxon>
        <taxon>Chloracidobacterium</taxon>
        <taxon>Chloracidobacterium aggregatum</taxon>
    </lineage>
</organism>
<comment type="caution">
    <text evidence="2">Lacks conserved residue(s) required for the propagation of feature annotation.</text>
</comment>
<keyword evidence="2" id="KW-0442">Lipid degradation</keyword>
<name>A0ABX8AWE4_9BACT</name>
<dbReference type="InterPro" id="IPR016035">
    <property type="entry name" value="Acyl_Trfase/lysoPLipase"/>
</dbReference>
<dbReference type="Gene3D" id="3.40.1090.10">
    <property type="entry name" value="Cytosolic phospholipase A2 catalytic domain"/>
    <property type="match status" value="1"/>
</dbReference>
<dbReference type="Proteomes" id="UP000677668">
    <property type="component" value="Chromosome 1"/>
</dbReference>
<dbReference type="RefSeq" id="WP_211421423.1">
    <property type="nucleotide sequence ID" value="NZ_CP072642.1"/>
</dbReference>
<gene>
    <name evidence="4" type="ORF">J8C05_06300</name>
</gene>
<keyword evidence="5" id="KW-1185">Reference proteome</keyword>
<keyword evidence="1 2" id="KW-0443">Lipid metabolism</keyword>
<evidence type="ECO:0000256" key="1">
    <source>
        <dbReference type="ARBA" id="ARBA00023098"/>
    </source>
</evidence>
<dbReference type="InterPro" id="IPR002641">
    <property type="entry name" value="PNPLA_dom"/>
</dbReference>
<evidence type="ECO:0000259" key="3">
    <source>
        <dbReference type="PROSITE" id="PS51635"/>
    </source>
</evidence>
<evidence type="ECO:0000313" key="4">
    <source>
        <dbReference type="EMBL" id="QUV92998.1"/>
    </source>
</evidence>
<feature type="short sequence motif" description="DGA/G" evidence="2">
    <location>
        <begin position="201"/>
        <end position="203"/>
    </location>
</feature>
<dbReference type="SUPFAM" id="SSF52151">
    <property type="entry name" value="FabD/lysophospholipase-like"/>
    <property type="match status" value="1"/>
</dbReference>
<proteinExistence type="predicted"/>
<protein>
    <submittedName>
        <fullName evidence="4">Patatin-like phospholipase family protein</fullName>
    </submittedName>
</protein>